<keyword evidence="3" id="KW-1185">Reference proteome</keyword>
<evidence type="ECO:0000313" key="3">
    <source>
        <dbReference type="Proteomes" id="UP000619838"/>
    </source>
</evidence>
<keyword evidence="2" id="KW-0489">Methyltransferase</keyword>
<sequence>MASDDYTSFWAENARTFDKQSNPDIDALIKRICRDVGRVQRVLDVAAGTGNVSLAMARQAGQVDALDLEPEMIAVLREKAAASGVDNISFHVQSAYELDFPDRVFDAVVILNSLHVMKTPEAALCEARRVLRSSGVLLAPTYCHAETRDNLERYLHCASRSGHKSHHLFTCDSLCTLIDGCGFEVMKRETVEINYEEQSPGLMLGYVVACPASAVS</sequence>
<name>A0ABR9XPX8_9CHLB</name>
<feature type="domain" description="Methyltransferase" evidence="1">
    <location>
        <begin position="42"/>
        <end position="135"/>
    </location>
</feature>
<dbReference type="PANTHER" id="PTHR43591:SF24">
    <property type="entry name" value="2-METHOXY-6-POLYPRENYL-1,4-BENZOQUINOL METHYLASE, MITOCHONDRIAL"/>
    <property type="match status" value="1"/>
</dbReference>
<dbReference type="InterPro" id="IPR041698">
    <property type="entry name" value="Methyltransf_25"/>
</dbReference>
<dbReference type="CDD" id="cd02440">
    <property type="entry name" value="AdoMet_MTases"/>
    <property type="match status" value="1"/>
</dbReference>
<reference evidence="2 3" key="1">
    <citation type="journal article" date="2020" name="Microorganisms">
        <title>Simultaneous Genome Sequencing of Prosthecochloris ethylica and Desulfuromonas acetoxidans within a Syntrophic Mixture Reveals Unique Pili and Protein Interactions.</title>
        <authorList>
            <person name="Kyndt J.A."/>
            <person name="Van Beeumen J.J."/>
            <person name="Meyer T.E."/>
        </authorList>
    </citation>
    <scope>NUCLEOTIDE SEQUENCE [LARGE SCALE GENOMIC DNA]</scope>
    <source>
        <strain evidence="2 3">N3</strain>
    </source>
</reference>
<evidence type="ECO:0000259" key="1">
    <source>
        <dbReference type="Pfam" id="PF13649"/>
    </source>
</evidence>
<comment type="caution">
    <text evidence="2">The sequence shown here is derived from an EMBL/GenBank/DDBJ whole genome shotgun (WGS) entry which is preliminary data.</text>
</comment>
<dbReference type="Proteomes" id="UP000619838">
    <property type="component" value="Unassembled WGS sequence"/>
</dbReference>
<protein>
    <submittedName>
        <fullName evidence="2">Class I SAM-dependent methyltransferase</fullName>
    </submittedName>
</protein>
<dbReference type="GO" id="GO:0008168">
    <property type="term" value="F:methyltransferase activity"/>
    <property type="evidence" value="ECO:0007669"/>
    <property type="project" value="UniProtKB-KW"/>
</dbReference>
<accession>A0ABR9XPX8</accession>
<dbReference type="GO" id="GO:0032259">
    <property type="term" value="P:methylation"/>
    <property type="evidence" value="ECO:0007669"/>
    <property type="project" value="UniProtKB-KW"/>
</dbReference>
<dbReference type="Gene3D" id="3.40.50.150">
    <property type="entry name" value="Vaccinia Virus protein VP39"/>
    <property type="match status" value="1"/>
</dbReference>
<dbReference type="SUPFAM" id="SSF53335">
    <property type="entry name" value="S-adenosyl-L-methionine-dependent methyltransferases"/>
    <property type="match status" value="1"/>
</dbReference>
<dbReference type="Pfam" id="PF13649">
    <property type="entry name" value="Methyltransf_25"/>
    <property type="match status" value="1"/>
</dbReference>
<organism evidence="2 3">
    <name type="scientific">Prosthecochloris ethylica</name>
    <dbReference type="NCBI Taxonomy" id="2743976"/>
    <lineage>
        <taxon>Bacteria</taxon>
        <taxon>Pseudomonadati</taxon>
        <taxon>Chlorobiota</taxon>
        <taxon>Chlorobiia</taxon>
        <taxon>Chlorobiales</taxon>
        <taxon>Chlorobiaceae</taxon>
        <taxon>Prosthecochloris</taxon>
    </lineage>
</organism>
<gene>
    <name evidence="2" type="ORF">INT08_02490</name>
</gene>
<keyword evidence="2" id="KW-0808">Transferase</keyword>
<dbReference type="RefSeq" id="WP_175187768.1">
    <property type="nucleotide sequence ID" value="NZ_JABVZQ010000020.1"/>
</dbReference>
<dbReference type="PANTHER" id="PTHR43591">
    <property type="entry name" value="METHYLTRANSFERASE"/>
    <property type="match status" value="1"/>
</dbReference>
<dbReference type="EMBL" id="JADGII010000003">
    <property type="protein sequence ID" value="MBF0636050.1"/>
    <property type="molecule type" value="Genomic_DNA"/>
</dbReference>
<dbReference type="InterPro" id="IPR029063">
    <property type="entry name" value="SAM-dependent_MTases_sf"/>
</dbReference>
<evidence type="ECO:0000313" key="2">
    <source>
        <dbReference type="EMBL" id="MBF0636050.1"/>
    </source>
</evidence>
<proteinExistence type="predicted"/>